<keyword evidence="2" id="KW-0503">Monooxygenase</keyword>
<comment type="caution">
    <text evidence="5">The sequence shown here is derived from an EMBL/GenBank/DDBJ whole genome shotgun (WGS) entry which is preliminary data.</text>
</comment>
<gene>
    <name evidence="5" type="ORF">M569_05491</name>
</gene>
<dbReference type="InterPro" id="IPR044560">
    <property type="entry name" value="MOase"/>
</dbReference>
<evidence type="ECO:0000313" key="6">
    <source>
        <dbReference type="Proteomes" id="UP000015453"/>
    </source>
</evidence>
<dbReference type="EMBL" id="AUSU01002195">
    <property type="protein sequence ID" value="EPS69276.1"/>
    <property type="molecule type" value="Genomic_DNA"/>
</dbReference>
<keyword evidence="1" id="KW-0560">Oxidoreductase</keyword>
<evidence type="ECO:0000256" key="3">
    <source>
        <dbReference type="ARBA" id="ARBA00024018"/>
    </source>
</evidence>
<name>S8CWE0_9LAMI</name>
<dbReference type="SUPFAM" id="SSF51905">
    <property type="entry name" value="FAD/NAD(P)-binding domain"/>
    <property type="match status" value="1"/>
</dbReference>
<keyword evidence="6" id="KW-1185">Reference proteome</keyword>
<dbReference type="AlphaFoldDB" id="S8CWE0"/>
<sequence length="404" mass="44921">EEDVVIVGAGVAGLATALGLHRQGIRSLVLESSDQLRITGFGLGMWKNAWKAMEALGIATTLRQQHHSIQHMSFISVDTGAQVYSIHDLAKIGGNDYELRSVNRKLLLETMANELPEGTIRFSSKVVGIQNDAHFKYLLLLAGGTRLKTKVLIGSDGVNSIVAKLLGFKKPVSTGRYAVRGAIHYDDKHELGTTFIHLLGKGVRFGIVPSNDHFIYWFFTYIPSSQGTILLIHIKKDMEHDHAKLKQFLLEKLANAPEKQRRVFADTELGNMYCTELKYRHPWDLLWGNIYRGNACVIGDALHPMTPDVGQGACIALEDAVVLARCIGEAMKTRGYDEGRLRNGLKRFAGERRWRSITLISLSYFSGVVNQGRGSVMSFLRDKFLAGLIMLATFRLSTYDSGKL</sequence>
<evidence type="ECO:0000256" key="2">
    <source>
        <dbReference type="ARBA" id="ARBA00023033"/>
    </source>
</evidence>
<evidence type="ECO:0000313" key="5">
    <source>
        <dbReference type="EMBL" id="EPS69276.1"/>
    </source>
</evidence>
<dbReference type="GO" id="GO:0004497">
    <property type="term" value="F:monooxygenase activity"/>
    <property type="evidence" value="ECO:0007669"/>
    <property type="project" value="UniProtKB-KW"/>
</dbReference>
<dbReference type="PANTHER" id="PTHR45934">
    <property type="entry name" value="FAD/NAD(P)-BINDING OXIDOREDUCTASE FAMILY PROTEIN"/>
    <property type="match status" value="1"/>
</dbReference>
<dbReference type="Gene3D" id="3.50.50.60">
    <property type="entry name" value="FAD/NAD(P)-binding domain"/>
    <property type="match status" value="1"/>
</dbReference>
<feature type="non-terminal residue" evidence="5">
    <location>
        <position position="1"/>
    </location>
</feature>
<accession>S8CWE0</accession>
<comment type="similarity">
    <text evidence="3">Belongs to the 3-hydroxybenzoate 6-hydroxylase family.</text>
</comment>
<feature type="domain" description="FAD-binding" evidence="4">
    <location>
        <begin position="3"/>
        <end position="335"/>
    </location>
</feature>
<evidence type="ECO:0000256" key="1">
    <source>
        <dbReference type="ARBA" id="ARBA00023002"/>
    </source>
</evidence>
<dbReference type="OrthoDB" id="655030at2759"/>
<evidence type="ECO:0000259" key="4">
    <source>
        <dbReference type="Pfam" id="PF01494"/>
    </source>
</evidence>
<dbReference type="GO" id="GO:0071949">
    <property type="term" value="F:FAD binding"/>
    <property type="evidence" value="ECO:0007669"/>
    <property type="project" value="InterPro"/>
</dbReference>
<organism evidence="5 6">
    <name type="scientific">Genlisea aurea</name>
    <dbReference type="NCBI Taxonomy" id="192259"/>
    <lineage>
        <taxon>Eukaryota</taxon>
        <taxon>Viridiplantae</taxon>
        <taxon>Streptophyta</taxon>
        <taxon>Embryophyta</taxon>
        <taxon>Tracheophyta</taxon>
        <taxon>Spermatophyta</taxon>
        <taxon>Magnoliopsida</taxon>
        <taxon>eudicotyledons</taxon>
        <taxon>Gunneridae</taxon>
        <taxon>Pentapetalae</taxon>
        <taxon>asterids</taxon>
        <taxon>lamiids</taxon>
        <taxon>Lamiales</taxon>
        <taxon>Lentibulariaceae</taxon>
        <taxon>Genlisea</taxon>
    </lineage>
</organism>
<reference evidence="5 6" key="1">
    <citation type="journal article" date="2013" name="BMC Genomics">
        <title>The miniature genome of a carnivorous plant Genlisea aurea contains a low number of genes and short non-coding sequences.</title>
        <authorList>
            <person name="Leushkin E.V."/>
            <person name="Sutormin R.A."/>
            <person name="Nabieva E.R."/>
            <person name="Penin A.A."/>
            <person name="Kondrashov A.S."/>
            <person name="Logacheva M.D."/>
        </authorList>
    </citation>
    <scope>NUCLEOTIDE SEQUENCE [LARGE SCALE GENOMIC DNA]</scope>
</reference>
<dbReference type="InterPro" id="IPR002938">
    <property type="entry name" value="FAD-bd"/>
</dbReference>
<protein>
    <recommendedName>
        <fullName evidence="4">FAD-binding domain-containing protein</fullName>
    </recommendedName>
</protein>
<dbReference type="InterPro" id="IPR036188">
    <property type="entry name" value="FAD/NAD-bd_sf"/>
</dbReference>
<dbReference type="Pfam" id="PF01494">
    <property type="entry name" value="FAD_binding_3"/>
    <property type="match status" value="1"/>
</dbReference>
<dbReference type="PANTHER" id="PTHR45934:SF28">
    <property type="entry name" value="OS03G0153100 PROTEIN"/>
    <property type="match status" value="1"/>
</dbReference>
<dbReference type="PRINTS" id="PR00420">
    <property type="entry name" value="RNGMNOXGNASE"/>
</dbReference>
<feature type="non-terminal residue" evidence="5">
    <location>
        <position position="404"/>
    </location>
</feature>
<proteinExistence type="inferred from homology"/>
<dbReference type="Proteomes" id="UP000015453">
    <property type="component" value="Unassembled WGS sequence"/>
</dbReference>